<keyword evidence="2" id="KW-1185">Reference proteome</keyword>
<dbReference type="EMBL" id="BPLR01016157">
    <property type="protein sequence ID" value="GIY81702.1"/>
    <property type="molecule type" value="Genomic_DNA"/>
</dbReference>
<name>A0AAV4WFY0_CAEEX</name>
<evidence type="ECO:0000313" key="2">
    <source>
        <dbReference type="Proteomes" id="UP001054945"/>
    </source>
</evidence>
<proteinExistence type="predicted"/>
<gene>
    <name evidence="1" type="ORF">CEXT_634941</name>
</gene>
<dbReference type="Proteomes" id="UP001054945">
    <property type="component" value="Unassembled WGS sequence"/>
</dbReference>
<protein>
    <submittedName>
        <fullName evidence="1">Uncharacterized protein</fullName>
    </submittedName>
</protein>
<evidence type="ECO:0000313" key="1">
    <source>
        <dbReference type="EMBL" id="GIY81702.1"/>
    </source>
</evidence>
<organism evidence="1 2">
    <name type="scientific">Caerostris extrusa</name>
    <name type="common">Bark spider</name>
    <name type="synonym">Caerostris bankana</name>
    <dbReference type="NCBI Taxonomy" id="172846"/>
    <lineage>
        <taxon>Eukaryota</taxon>
        <taxon>Metazoa</taxon>
        <taxon>Ecdysozoa</taxon>
        <taxon>Arthropoda</taxon>
        <taxon>Chelicerata</taxon>
        <taxon>Arachnida</taxon>
        <taxon>Araneae</taxon>
        <taxon>Araneomorphae</taxon>
        <taxon>Entelegynae</taxon>
        <taxon>Araneoidea</taxon>
        <taxon>Araneidae</taxon>
        <taxon>Caerostris</taxon>
    </lineage>
</organism>
<comment type="caution">
    <text evidence="1">The sequence shown here is derived from an EMBL/GenBank/DDBJ whole genome shotgun (WGS) entry which is preliminary data.</text>
</comment>
<dbReference type="AlphaFoldDB" id="A0AAV4WFY0"/>
<reference evidence="1 2" key="1">
    <citation type="submission" date="2021-06" db="EMBL/GenBank/DDBJ databases">
        <title>Caerostris extrusa draft genome.</title>
        <authorList>
            <person name="Kono N."/>
            <person name="Arakawa K."/>
        </authorList>
    </citation>
    <scope>NUCLEOTIDE SEQUENCE [LARGE SCALE GENOMIC DNA]</scope>
</reference>
<accession>A0AAV4WFY0</accession>
<sequence length="81" mass="9323">MLSISSSLEIMSKNLKSRTPKRNSFNYIKSSSRYNERIEKFHRNNATTATAKTGELMSLNNRLREMMGKNFTPPEPKPNLS</sequence>